<organism evidence="2 3">
    <name type="scientific">Colletotrichum incanum</name>
    <name type="common">Soybean anthracnose fungus</name>
    <dbReference type="NCBI Taxonomy" id="1573173"/>
    <lineage>
        <taxon>Eukaryota</taxon>
        <taxon>Fungi</taxon>
        <taxon>Dikarya</taxon>
        <taxon>Ascomycota</taxon>
        <taxon>Pezizomycotina</taxon>
        <taxon>Sordariomycetes</taxon>
        <taxon>Hypocreomycetidae</taxon>
        <taxon>Glomerellales</taxon>
        <taxon>Glomerellaceae</taxon>
        <taxon>Colletotrichum</taxon>
        <taxon>Colletotrichum spaethianum species complex</taxon>
    </lineage>
</organism>
<evidence type="ECO:0000313" key="2">
    <source>
        <dbReference type="EMBL" id="KZL71775.1"/>
    </source>
</evidence>
<protein>
    <submittedName>
        <fullName evidence="2">Uncharacterized protein</fullName>
    </submittedName>
</protein>
<accession>A0A161VL70</accession>
<evidence type="ECO:0000256" key="1">
    <source>
        <dbReference type="SAM" id="MobiDB-lite"/>
    </source>
</evidence>
<keyword evidence="3" id="KW-1185">Reference proteome</keyword>
<dbReference type="AlphaFoldDB" id="A0A161VL70"/>
<feature type="compositionally biased region" description="Low complexity" evidence="1">
    <location>
        <begin position="57"/>
        <end position="66"/>
    </location>
</feature>
<proteinExistence type="predicted"/>
<dbReference type="OrthoDB" id="4840622at2759"/>
<feature type="compositionally biased region" description="Polar residues" evidence="1">
    <location>
        <begin position="12"/>
        <end position="29"/>
    </location>
</feature>
<name>A0A161VL70_COLIC</name>
<dbReference type="EMBL" id="LFIW01002399">
    <property type="protein sequence ID" value="KZL71775.1"/>
    <property type="molecule type" value="Genomic_DNA"/>
</dbReference>
<dbReference type="Proteomes" id="UP000076584">
    <property type="component" value="Unassembled WGS sequence"/>
</dbReference>
<sequence>MGHQDRQPLRHSMSSTSSRQAPLTQTTYTPREAYDLLRKLQETTIAALGTSNKTMDSSNSYGGSSSKDTSPYDKSKAYDQSAIFDGLLPRIETRGQSKHSSKNSSGKKKESKSSSQQYVCSTNSQATGADGFHNS</sequence>
<gene>
    <name evidence="2" type="ORF">CI238_02468</name>
</gene>
<feature type="compositionally biased region" description="Polar residues" evidence="1">
    <location>
        <begin position="116"/>
        <end position="135"/>
    </location>
</feature>
<evidence type="ECO:0000313" key="3">
    <source>
        <dbReference type="Proteomes" id="UP000076584"/>
    </source>
</evidence>
<reference evidence="2 3" key="1">
    <citation type="submission" date="2015-06" db="EMBL/GenBank/DDBJ databases">
        <title>Survival trade-offs in plant roots during colonization by closely related pathogenic and mutualistic fungi.</title>
        <authorList>
            <person name="Hacquard S."/>
            <person name="Kracher B."/>
            <person name="Hiruma K."/>
            <person name="Weinman A."/>
            <person name="Muench P."/>
            <person name="Garrido Oter R."/>
            <person name="Ver Loren van Themaat E."/>
            <person name="Dallerey J.-F."/>
            <person name="Damm U."/>
            <person name="Henrissat B."/>
            <person name="Lespinet O."/>
            <person name="Thon M."/>
            <person name="Kemen E."/>
            <person name="McHardy A.C."/>
            <person name="Schulze-Lefert P."/>
            <person name="O'Connell R.J."/>
        </authorList>
    </citation>
    <scope>NUCLEOTIDE SEQUENCE [LARGE SCALE GENOMIC DNA]</scope>
    <source>
        <strain evidence="2 3">MAFF 238704</strain>
    </source>
</reference>
<feature type="region of interest" description="Disordered" evidence="1">
    <location>
        <begin position="47"/>
        <end position="135"/>
    </location>
</feature>
<feature type="region of interest" description="Disordered" evidence="1">
    <location>
        <begin position="1"/>
        <end position="32"/>
    </location>
</feature>
<feature type="compositionally biased region" description="Basic residues" evidence="1">
    <location>
        <begin position="96"/>
        <end position="106"/>
    </location>
</feature>
<comment type="caution">
    <text evidence="2">The sequence shown here is derived from an EMBL/GenBank/DDBJ whole genome shotgun (WGS) entry which is preliminary data.</text>
</comment>